<reference evidence="2" key="1">
    <citation type="submission" date="2020-02" db="EMBL/GenBank/DDBJ databases">
        <title>Draft genome sequence of Candidatus Afipia apatlaquensis IBT-C3, a potential strain for decolorization of textile dyes.</title>
        <authorList>
            <person name="Sanchez-Reyes A."/>
            <person name="Breton-Deval L."/>
            <person name="Mangelson H."/>
            <person name="Sanchez-Flores A."/>
        </authorList>
    </citation>
    <scope>NUCLEOTIDE SEQUENCE [LARGE SCALE GENOMIC DNA]</scope>
    <source>
        <strain evidence="2">IBT-C3</strain>
    </source>
</reference>
<protein>
    <recommendedName>
        <fullName evidence="4">DUF1134 domain-containing protein</fullName>
    </recommendedName>
</protein>
<proteinExistence type="predicted"/>
<dbReference type="EMBL" id="JAAMRR010001163">
    <property type="protein sequence ID" value="NGX97944.1"/>
    <property type="molecule type" value="Genomic_DNA"/>
</dbReference>
<dbReference type="AlphaFoldDB" id="A0A7C9RI86"/>
<evidence type="ECO:0000256" key="1">
    <source>
        <dbReference type="SAM" id="SignalP"/>
    </source>
</evidence>
<gene>
    <name evidence="2" type="ORF">G4V63_22865</name>
</gene>
<name>A0A7C9RI86_9BRAD</name>
<organism evidence="2 3">
    <name type="scientific">Candidatus Afipia apatlaquensis</name>
    <dbReference type="NCBI Taxonomy" id="2712852"/>
    <lineage>
        <taxon>Bacteria</taxon>
        <taxon>Pseudomonadati</taxon>
        <taxon>Pseudomonadota</taxon>
        <taxon>Alphaproteobacteria</taxon>
        <taxon>Hyphomicrobiales</taxon>
        <taxon>Nitrobacteraceae</taxon>
        <taxon>Afipia</taxon>
    </lineage>
</organism>
<dbReference type="Proteomes" id="UP000480266">
    <property type="component" value="Unassembled WGS sequence"/>
</dbReference>
<keyword evidence="1" id="KW-0732">Signal</keyword>
<evidence type="ECO:0008006" key="4">
    <source>
        <dbReference type="Google" id="ProtNLM"/>
    </source>
</evidence>
<evidence type="ECO:0000313" key="3">
    <source>
        <dbReference type="Proteomes" id="UP000480266"/>
    </source>
</evidence>
<sequence length="144" mass="14094">MRKSSMSFALVALAVGASATSMPARADTGRVAVIFTKGGLILGVGGGEGVLTLRNKNYPFTVSGMSVGFTIGASTTKLVGRAFNLRGPASIEGAYNAAGAGGAIAAGAGTVQLKNANGVVLQLSGPKVGAEVSAAIGGVTIRLK</sequence>
<comment type="caution">
    <text evidence="2">The sequence shown here is derived from an EMBL/GenBank/DDBJ whole genome shotgun (WGS) entry which is preliminary data.</text>
</comment>
<feature type="signal peptide" evidence="1">
    <location>
        <begin position="1"/>
        <end position="26"/>
    </location>
</feature>
<keyword evidence="3" id="KW-1185">Reference proteome</keyword>
<evidence type="ECO:0000313" key="2">
    <source>
        <dbReference type="EMBL" id="NGX97944.1"/>
    </source>
</evidence>
<accession>A0A7C9RI86</accession>
<feature type="chain" id="PRO_5028807751" description="DUF1134 domain-containing protein" evidence="1">
    <location>
        <begin position="27"/>
        <end position="144"/>
    </location>
</feature>